<evidence type="ECO:0000313" key="2">
    <source>
        <dbReference type="EMBL" id="KIY63660.1"/>
    </source>
</evidence>
<organism evidence="2 3">
    <name type="scientific">Cylindrobasidium torrendii FP15055 ss-10</name>
    <dbReference type="NCBI Taxonomy" id="1314674"/>
    <lineage>
        <taxon>Eukaryota</taxon>
        <taxon>Fungi</taxon>
        <taxon>Dikarya</taxon>
        <taxon>Basidiomycota</taxon>
        <taxon>Agaricomycotina</taxon>
        <taxon>Agaricomycetes</taxon>
        <taxon>Agaricomycetidae</taxon>
        <taxon>Agaricales</taxon>
        <taxon>Marasmiineae</taxon>
        <taxon>Physalacriaceae</taxon>
        <taxon>Cylindrobasidium</taxon>
    </lineage>
</organism>
<dbReference type="EMBL" id="KN880681">
    <property type="protein sequence ID" value="KIY63660.1"/>
    <property type="molecule type" value="Genomic_DNA"/>
</dbReference>
<evidence type="ECO:0000313" key="3">
    <source>
        <dbReference type="Proteomes" id="UP000054007"/>
    </source>
</evidence>
<feature type="compositionally biased region" description="Basic and acidic residues" evidence="1">
    <location>
        <begin position="27"/>
        <end position="57"/>
    </location>
</feature>
<keyword evidence="3" id="KW-1185">Reference proteome</keyword>
<proteinExistence type="predicted"/>
<accession>A0A0D7B0C7</accession>
<gene>
    <name evidence="2" type="ORF">CYLTODRAFT_413873</name>
</gene>
<dbReference type="AlphaFoldDB" id="A0A0D7B0C7"/>
<dbReference type="Proteomes" id="UP000054007">
    <property type="component" value="Unassembled WGS sequence"/>
</dbReference>
<reference evidence="2 3" key="1">
    <citation type="journal article" date="2015" name="Fungal Genet. Biol.">
        <title>Evolution of novel wood decay mechanisms in Agaricales revealed by the genome sequences of Fistulina hepatica and Cylindrobasidium torrendii.</title>
        <authorList>
            <person name="Floudas D."/>
            <person name="Held B.W."/>
            <person name="Riley R."/>
            <person name="Nagy L.G."/>
            <person name="Koehler G."/>
            <person name="Ransdell A.S."/>
            <person name="Younus H."/>
            <person name="Chow J."/>
            <person name="Chiniquy J."/>
            <person name="Lipzen A."/>
            <person name="Tritt A."/>
            <person name="Sun H."/>
            <person name="Haridas S."/>
            <person name="LaButti K."/>
            <person name="Ohm R.A."/>
            <person name="Kues U."/>
            <person name="Blanchette R.A."/>
            <person name="Grigoriev I.V."/>
            <person name="Minto R.E."/>
            <person name="Hibbett D.S."/>
        </authorList>
    </citation>
    <scope>NUCLEOTIDE SEQUENCE [LARGE SCALE GENOMIC DNA]</scope>
    <source>
        <strain evidence="2 3">FP15055 ss-10</strain>
    </source>
</reference>
<evidence type="ECO:0008006" key="4">
    <source>
        <dbReference type="Google" id="ProtNLM"/>
    </source>
</evidence>
<protein>
    <recommendedName>
        <fullName evidence="4">C2H2-type domain-containing protein</fullName>
    </recommendedName>
</protein>
<sequence>MLSPPSSLGKRRRASPEVNGHSTDAGPPRKEHKRIEKWVIDRASDKAAAKKANDRGKTEGDFALLSKAYPHTCASNGHCFIVFKTPLDKMLRKWKCPLNGCQSIPAMDFEDLQDHCKWEHPNGSCPRRDHMNGSTIKTSPACLSAALSNHIIRVHYGAGNFVCPACGRRASDRVGTLVKHMLACANMRAKEERMRLQKKGEGPYEGPYDDDKEDRADGH</sequence>
<evidence type="ECO:0000256" key="1">
    <source>
        <dbReference type="SAM" id="MobiDB-lite"/>
    </source>
</evidence>
<name>A0A0D7B0C7_9AGAR</name>
<feature type="region of interest" description="Disordered" evidence="1">
    <location>
        <begin position="194"/>
        <end position="219"/>
    </location>
</feature>
<feature type="region of interest" description="Disordered" evidence="1">
    <location>
        <begin position="1"/>
        <end position="57"/>
    </location>
</feature>